<comment type="similarity">
    <text evidence="1">Belongs to the leucine-binding protein family.</text>
</comment>
<sequence>MPSRTRTALAALAVGALIATAGCGRGESKGPDDAAATAPGFDGRTLTLGVLNVTSGPAASSFAPIGAGAKAYVDALNARGGIAGKYPVELITRDTAYDPSKTAQAYEATKREVAAYALVTGTLSTDAVLPQARKDDVLVFSASADGKFFHQSHVLSIAMPAQSQFLNGAEYLTRGENKKRKLCSLATEGPRFETATAVVEYAEKKMGMRTGPSLAVQSGVKPTTQIQQLKKADCDMVMMSTAQIPEAPDVLTAAIEQGFEPTWIANAGSWGPFLNDGPLYDYTTEHLVIVTEGLPWGADDEGMSRLLADQKKYAPKARPSVGFLWGYNQLAAVDAVLTGAAEQGDLSRAGIMRAQASLSSLDLTTYYPRPWGAAADRGQHTQYCVLVPSKSGKDGTEETACHQKVTQDVLDYPYPAGD</sequence>
<evidence type="ECO:0000313" key="6">
    <source>
        <dbReference type="Proteomes" id="UP001596180"/>
    </source>
</evidence>
<name>A0ABW1DYG3_9ACTN</name>
<gene>
    <name evidence="5" type="ORF">ACFPZI_18310</name>
</gene>
<dbReference type="SUPFAM" id="SSF53822">
    <property type="entry name" value="Periplasmic binding protein-like I"/>
    <property type="match status" value="1"/>
</dbReference>
<dbReference type="Pfam" id="PF13458">
    <property type="entry name" value="Peripla_BP_6"/>
    <property type="match status" value="1"/>
</dbReference>
<dbReference type="InterPro" id="IPR028082">
    <property type="entry name" value="Peripla_BP_I"/>
</dbReference>
<evidence type="ECO:0000256" key="1">
    <source>
        <dbReference type="ARBA" id="ARBA00010062"/>
    </source>
</evidence>
<reference evidence="6" key="1">
    <citation type="journal article" date="2019" name="Int. J. Syst. Evol. Microbiol.">
        <title>The Global Catalogue of Microorganisms (GCM) 10K type strain sequencing project: providing services to taxonomists for standard genome sequencing and annotation.</title>
        <authorList>
            <consortium name="The Broad Institute Genomics Platform"/>
            <consortium name="The Broad Institute Genome Sequencing Center for Infectious Disease"/>
            <person name="Wu L."/>
            <person name="Ma J."/>
        </authorList>
    </citation>
    <scope>NUCLEOTIDE SEQUENCE [LARGE SCALE GENOMIC DNA]</scope>
    <source>
        <strain evidence="6">JCM 10411</strain>
    </source>
</reference>
<dbReference type="PROSITE" id="PS51257">
    <property type="entry name" value="PROKAR_LIPOPROTEIN"/>
    <property type="match status" value="1"/>
</dbReference>
<evidence type="ECO:0000313" key="5">
    <source>
        <dbReference type="EMBL" id="MFC5853692.1"/>
    </source>
</evidence>
<dbReference type="PANTHER" id="PTHR47235">
    <property type="entry name" value="BLR6548 PROTEIN"/>
    <property type="match status" value="1"/>
</dbReference>
<dbReference type="PANTHER" id="PTHR47235:SF1">
    <property type="entry name" value="BLR6548 PROTEIN"/>
    <property type="match status" value="1"/>
</dbReference>
<dbReference type="InterPro" id="IPR028081">
    <property type="entry name" value="Leu-bd"/>
</dbReference>
<dbReference type="RefSeq" id="WP_381364253.1">
    <property type="nucleotide sequence ID" value="NZ_JBHSOA010000037.1"/>
</dbReference>
<keyword evidence="6" id="KW-1185">Reference proteome</keyword>
<dbReference type="Gene3D" id="3.40.50.2300">
    <property type="match status" value="2"/>
</dbReference>
<dbReference type="Proteomes" id="UP001596180">
    <property type="component" value="Unassembled WGS sequence"/>
</dbReference>
<organism evidence="5 6">
    <name type="scientific">Streptomyces chlorus</name>
    <dbReference type="NCBI Taxonomy" id="887452"/>
    <lineage>
        <taxon>Bacteria</taxon>
        <taxon>Bacillati</taxon>
        <taxon>Actinomycetota</taxon>
        <taxon>Actinomycetes</taxon>
        <taxon>Kitasatosporales</taxon>
        <taxon>Streptomycetaceae</taxon>
        <taxon>Streptomyces</taxon>
    </lineage>
</organism>
<protein>
    <submittedName>
        <fullName evidence="5">ABC transporter substrate-binding protein</fullName>
    </submittedName>
</protein>
<evidence type="ECO:0000256" key="3">
    <source>
        <dbReference type="SAM" id="SignalP"/>
    </source>
</evidence>
<accession>A0ABW1DYG3</accession>
<comment type="caution">
    <text evidence="5">The sequence shown here is derived from an EMBL/GenBank/DDBJ whole genome shotgun (WGS) entry which is preliminary data.</text>
</comment>
<feature type="signal peptide" evidence="3">
    <location>
        <begin position="1"/>
        <end position="21"/>
    </location>
</feature>
<dbReference type="EMBL" id="JBHSOA010000037">
    <property type="protein sequence ID" value="MFC5853692.1"/>
    <property type="molecule type" value="Genomic_DNA"/>
</dbReference>
<keyword evidence="2 3" id="KW-0732">Signal</keyword>
<proteinExistence type="inferred from homology"/>
<feature type="chain" id="PRO_5047107677" evidence="3">
    <location>
        <begin position="22"/>
        <end position="418"/>
    </location>
</feature>
<evidence type="ECO:0000259" key="4">
    <source>
        <dbReference type="Pfam" id="PF13458"/>
    </source>
</evidence>
<evidence type="ECO:0000256" key="2">
    <source>
        <dbReference type="ARBA" id="ARBA00022729"/>
    </source>
</evidence>
<feature type="domain" description="Leucine-binding protein" evidence="4">
    <location>
        <begin position="45"/>
        <end position="388"/>
    </location>
</feature>